<keyword evidence="9" id="KW-1185">Reference proteome</keyword>
<dbReference type="CDD" id="cd06170">
    <property type="entry name" value="LuxR_C_like"/>
    <property type="match status" value="1"/>
</dbReference>
<keyword evidence="2" id="KW-0805">Transcription regulation</keyword>
<dbReference type="InterPro" id="IPR039420">
    <property type="entry name" value="WalR-like"/>
</dbReference>
<dbReference type="InterPro" id="IPR011006">
    <property type="entry name" value="CheY-like_superfamily"/>
</dbReference>
<evidence type="ECO:0000313" key="8">
    <source>
        <dbReference type="EMBL" id="MEX6689550.1"/>
    </source>
</evidence>
<dbReference type="CDD" id="cd17535">
    <property type="entry name" value="REC_NarL-like"/>
    <property type="match status" value="1"/>
</dbReference>
<evidence type="ECO:0000256" key="2">
    <source>
        <dbReference type="ARBA" id="ARBA00023015"/>
    </source>
</evidence>
<evidence type="ECO:0000256" key="5">
    <source>
        <dbReference type="PROSITE-ProRule" id="PRU00169"/>
    </source>
</evidence>
<dbReference type="PANTHER" id="PTHR43214">
    <property type="entry name" value="TWO-COMPONENT RESPONSE REGULATOR"/>
    <property type="match status" value="1"/>
</dbReference>
<dbReference type="SMART" id="SM00448">
    <property type="entry name" value="REC"/>
    <property type="match status" value="1"/>
</dbReference>
<evidence type="ECO:0000256" key="1">
    <source>
        <dbReference type="ARBA" id="ARBA00022553"/>
    </source>
</evidence>
<dbReference type="PANTHER" id="PTHR43214:SF24">
    <property type="entry name" value="TRANSCRIPTIONAL REGULATORY PROTEIN NARL-RELATED"/>
    <property type="match status" value="1"/>
</dbReference>
<feature type="modified residue" description="4-aspartylphosphate" evidence="5">
    <location>
        <position position="54"/>
    </location>
</feature>
<feature type="domain" description="Response regulatory" evidence="7">
    <location>
        <begin position="3"/>
        <end position="119"/>
    </location>
</feature>
<evidence type="ECO:0000256" key="4">
    <source>
        <dbReference type="ARBA" id="ARBA00023163"/>
    </source>
</evidence>
<dbReference type="SUPFAM" id="SSF46894">
    <property type="entry name" value="C-terminal effector domain of the bipartite response regulators"/>
    <property type="match status" value="1"/>
</dbReference>
<dbReference type="Proteomes" id="UP001560573">
    <property type="component" value="Unassembled WGS sequence"/>
</dbReference>
<sequence length="211" mass="23194">MIKVALFEDNKYLRNGLFQLIDGTSGFSCVGAFSNCDKLVEKLNQSNPHVVLMDIEMPGLNGIEGVALIKEYFPSVKVLMDTIFDDEDKIFNAICAGADGYILKNTSPAGILEAIREIYEGGSAMTPSVANKVLKILKDKESRKVPTNFDLTLREKEILTCLVEGLSYKMTADTCAVSIDTVNAHVKNIYKKLQVHSKSEAVAKAIKNNLI</sequence>
<keyword evidence="4" id="KW-0804">Transcription</keyword>
<gene>
    <name evidence="8" type="ORF">QTN47_18725</name>
</gene>
<dbReference type="InterPro" id="IPR001789">
    <property type="entry name" value="Sig_transdc_resp-reg_receiver"/>
</dbReference>
<organism evidence="8 9">
    <name type="scientific">Danxiaibacter flavus</name>
    <dbReference type="NCBI Taxonomy" id="3049108"/>
    <lineage>
        <taxon>Bacteria</taxon>
        <taxon>Pseudomonadati</taxon>
        <taxon>Bacteroidota</taxon>
        <taxon>Chitinophagia</taxon>
        <taxon>Chitinophagales</taxon>
        <taxon>Chitinophagaceae</taxon>
        <taxon>Danxiaibacter</taxon>
    </lineage>
</organism>
<evidence type="ECO:0000259" key="7">
    <source>
        <dbReference type="PROSITE" id="PS50110"/>
    </source>
</evidence>
<accession>A0ABV3ZJ70</accession>
<dbReference type="PRINTS" id="PR00038">
    <property type="entry name" value="HTHLUXR"/>
</dbReference>
<dbReference type="SMART" id="SM00421">
    <property type="entry name" value="HTH_LUXR"/>
    <property type="match status" value="1"/>
</dbReference>
<dbReference type="Pfam" id="PF00196">
    <property type="entry name" value="GerE"/>
    <property type="match status" value="1"/>
</dbReference>
<reference evidence="8 9" key="1">
    <citation type="submission" date="2023-07" db="EMBL/GenBank/DDBJ databases">
        <authorList>
            <person name="Lian W.-H."/>
        </authorList>
    </citation>
    <scope>NUCLEOTIDE SEQUENCE [LARGE SCALE GENOMIC DNA]</scope>
    <source>
        <strain evidence="8 9">SYSU DXS3180</strain>
    </source>
</reference>
<keyword evidence="1 5" id="KW-0597">Phosphoprotein</keyword>
<dbReference type="Pfam" id="PF00072">
    <property type="entry name" value="Response_reg"/>
    <property type="match status" value="1"/>
</dbReference>
<evidence type="ECO:0000256" key="3">
    <source>
        <dbReference type="ARBA" id="ARBA00023125"/>
    </source>
</evidence>
<dbReference type="PROSITE" id="PS50110">
    <property type="entry name" value="RESPONSE_REGULATORY"/>
    <property type="match status" value="1"/>
</dbReference>
<proteinExistence type="predicted"/>
<dbReference type="RefSeq" id="WP_369330957.1">
    <property type="nucleotide sequence ID" value="NZ_JAULBC010000006.1"/>
</dbReference>
<evidence type="ECO:0000313" key="9">
    <source>
        <dbReference type="Proteomes" id="UP001560573"/>
    </source>
</evidence>
<evidence type="ECO:0000259" key="6">
    <source>
        <dbReference type="PROSITE" id="PS50043"/>
    </source>
</evidence>
<feature type="domain" description="HTH luxR-type" evidence="6">
    <location>
        <begin position="144"/>
        <end position="209"/>
    </location>
</feature>
<protein>
    <submittedName>
        <fullName evidence="8">Response regulator transcription factor</fullName>
    </submittedName>
</protein>
<dbReference type="InterPro" id="IPR016032">
    <property type="entry name" value="Sig_transdc_resp-reg_C-effctor"/>
</dbReference>
<dbReference type="Gene3D" id="3.40.50.2300">
    <property type="match status" value="1"/>
</dbReference>
<comment type="caution">
    <text evidence="8">The sequence shown here is derived from an EMBL/GenBank/DDBJ whole genome shotgun (WGS) entry which is preliminary data.</text>
</comment>
<dbReference type="PROSITE" id="PS50043">
    <property type="entry name" value="HTH_LUXR_2"/>
    <property type="match status" value="1"/>
</dbReference>
<dbReference type="SUPFAM" id="SSF52172">
    <property type="entry name" value="CheY-like"/>
    <property type="match status" value="1"/>
</dbReference>
<keyword evidence="3" id="KW-0238">DNA-binding</keyword>
<dbReference type="InterPro" id="IPR000792">
    <property type="entry name" value="Tscrpt_reg_LuxR_C"/>
</dbReference>
<name>A0ABV3ZJ70_9BACT</name>
<dbReference type="EMBL" id="JAULBC010000006">
    <property type="protein sequence ID" value="MEX6689550.1"/>
    <property type="molecule type" value="Genomic_DNA"/>
</dbReference>
<dbReference type="InterPro" id="IPR058245">
    <property type="entry name" value="NreC/VraR/RcsB-like_REC"/>
</dbReference>